<gene>
    <name evidence="9" type="ORF">HMPREF9104_01439</name>
</gene>
<evidence type="ECO:0000256" key="6">
    <source>
        <dbReference type="ARBA" id="ARBA00023295"/>
    </source>
</evidence>
<keyword evidence="4" id="KW-0732">Signal</keyword>
<dbReference type="GO" id="GO:0005764">
    <property type="term" value="C:lysosome"/>
    <property type="evidence" value="ECO:0007669"/>
    <property type="project" value="TreeGrafter"/>
</dbReference>
<evidence type="ECO:0000256" key="4">
    <source>
        <dbReference type="ARBA" id="ARBA00022729"/>
    </source>
</evidence>
<organism evidence="9 10">
    <name type="scientific">Lentilactobacillus kisonensis F0435</name>
    <dbReference type="NCBI Taxonomy" id="797516"/>
    <lineage>
        <taxon>Bacteria</taxon>
        <taxon>Bacillati</taxon>
        <taxon>Bacillota</taxon>
        <taxon>Bacilli</taxon>
        <taxon>Lactobacillales</taxon>
        <taxon>Lactobacillaceae</taxon>
        <taxon>Lentilactobacillus</taxon>
    </lineage>
</organism>
<dbReference type="SUPFAM" id="SSF51445">
    <property type="entry name" value="(Trans)glycosidases"/>
    <property type="match status" value="1"/>
</dbReference>
<evidence type="ECO:0000259" key="8">
    <source>
        <dbReference type="Pfam" id="PF01120"/>
    </source>
</evidence>
<feature type="site" description="May be important for catalysis" evidence="7">
    <location>
        <position position="269"/>
    </location>
</feature>
<dbReference type="PRINTS" id="PR00741">
    <property type="entry name" value="GLHYDRLASE29"/>
</dbReference>
<dbReference type="InterPro" id="IPR057739">
    <property type="entry name" value="Glyco_hydro_29_N"/>
</dbReference>
<dbReference type="PIRSF" id="PIRSF001092">
    <property type="entry name" value="Alpha-L-fucosidase"/>
    <property type="match status" value="1"/>
</dbReference>
<dbReference type="Pfam" id="PF01120">
    <property type="entry name" value="Alpha_L_fucos"/>
    <property type="match status" value="1"/>
</dbReference>
<dbReference type="GO" id="GO:0006004">
    <property type="term" value="P:fucose metabolic process"/>
    <property type="evidence" value="ECO:0007669"/>
    <property type="project" value="InterPro"/>
</dbReference>
<dbReference type="STRING" id="797516.HMPREF9104_01439"/>
<evidence type="ECO:0000256" key="3">
    <source>
        <dbReference type="ARBA" id="ARBA00012662"/>
    </source>
</evidence>
<reference evidence="9 10" key="1">
    <citation type="submission" date="2011-09" db="EMBL/GenBank/DDBJ databases">
        <authorList>
            <person name="Weinstock G."/>
            <person name="Sodergren E."/>
            <person name="Clifton S."/>
            <person name="Fulton L."/>
            <person name="Fulton B."/>
            <person name="Courtney L."/>
            <person name="Fronick C."/>
            <person name="Harrison M."/>
            <person name="Strong C."/>
            <person name="Farmer C."/>
            <person name="Delahaunty K."/>
            <person name="Markovic C."/>
            <person name="Hall O."/>
            <person name="Minx P."/>
            <person name="Tomlinson C."/>
            <person name="Mitreva M."/>
            <person name="Hou S."/>
            <person name="Chen J."/>
            <person name="Wollam A."/>
            <person name="Pepin K.H."/>
            <person name="Johnson M."/>
            <person name="Bhonagiri V."/>
            <person name="Zhang X."/>
            <person name="Suruliraj S."/>
            <person name="Warren W."/>
            <person name="Chinwalla A."/>
            <person name="Mardis E.R."/>
            <person name="Wilson R.K."/>
        </authorList>
    </citation>
    <scope>NUCLEOTIDE SEQUENCE [LARGE SCALE GENOMIC DNA]</scope>
    <source>
        <strain evidence="9 10">F0435</strain>
    </source>
</reference>
<keyword evidence="5" id="KW-0378">Hydrolase</keyword>
<dbReference type="AlphaFoldDB" id="H1LFR3"/>
<dbReference type="EC" id="3.2.1.51" evidence="3"/>
<dbReference type="Proteomes" id="UP000005025">
    <property type="component" value="Unassembled WGS sequence"/>
</dbReference>
<dbReference type="InterPro" id="IPR017853">
    <property type="entry name" value="GH"/>
</dbReference>
<name>H1LFR3_9LACO</name>
<evidence type="ECO:0000256" key="2">
    <source>
        <dbReference type="ARBA" id="ARBA00007951"/>
    </source>
</evidence>
<accession>H1LFR3</accession>
<dbReference type="EMBL" id="AGRJ01000135">
    <property type="protein sequence ID" value="EHO51505.1"/>
    <property type="molecule type" value="Genomic_DNA"/>
</dbReference>
<evidence type="ECO:0000256" key="7">
    <source>
        <dbReference type="PIRSR" id="PIRSR001092-1"/>
    </source>
</evidence>
<evidence type="ECO:0000313" key="10">
    <source>
        <dbReference type="Proteomes" id="UP000005025"/>
    </source>
</evidence>
<comment type="function">
    <text evidence="1">Alpha-L-fucosidase is responsible for hydrolyzing the alpha-1,6-linked fucose joined to the reducing-end N-acetylglucosamine of the carbohydrate moieties of glycoproteins.</text>
</comment>
<comment type="caution">
    <text evidence="9">The sequence shown here is derived from an EMBL/GenBank/DDBJ whole genome shotgun (WGS) entry which is preliminary data.</text>
</comment>
<dbReference type="Gene3D" id="3.20.20.80">
    <property type="entry name" value="Glycosidases"/>
    <property type="match status" value="1"/>
</dbReference>
<evidence type="ECO:0000256" key="1">
    <source>
        <dbReference type="ARBA" id="ARBA00004071"/>
    </source>
</evidence>
<dbReference type="InterPro" id="IPR000933">
    <property type="entry name" value="Glyco_hydro_29"/>
</dbReference>
<comment type="similarity">
    <text evidence="2">Belongs to the glycosyl hydrolase 29 family.</text>
</comment>
<sequence length="437" mass="50248">MGIKMTRLENFTHDRFGLFMHFGAYSVASEPDGGEWVRSTKQLTIEDYQPYVDQFNPVDFEPLEIAKKAKKAGFKYAVMTAKHHDGFCLFDSKLTHYSTAHTIGRDLVREYIEAFRSVGLKVGIYYSLLDWHHPDFPEYGDIFAPNRHNLSRKDVPKNFDNYLKYLHGQVRELMTNYGEINNLWLDFSYENEPDSGLPAMTDSVWHADELIKMVRELQPNVVINNRLSINNISSEVNEIKYGDYTSPEQIIPPKTIKTDQGKLVPWEACITINDHWGFVAQDHNYKDARTLIYTLVECVSKNGNLIINVAPSAKGTFSSEADHILSDLADWMTINQESIVGCTNSFIEEKPDWGWYTQNGDKLYAHIFERGIGPIRFEGLANKVDYGQRLDTGADISLETPWQAEAFKNDLFYNMPESQLPDDKDFVIMLHLKDPQD</sequence>
<keyword evidence="6" id="KW-0326">Glycosidase</keyword>
<feature type="domain" description="Glycoside hydrolase family 29 N-terminal" evidence="8">
    <location>
        <begin position="9"/>
        <end position="337"/>
    </location>
</feature>
<proteinExistence type="inferred from homology"/>
<dbReference type="HOGENOM" id="CLU_002934_0_2_9"/>
<dbReference type="PANTHER" id="PTHR10030:SF37">
    <property type="entry name" value="ALPHA-L-FUCOSIDASE-RELATED"/>
    <property type="match status" value="1"/>
</dbReference>
<dbReference type="PATRIC" id="fig|797516.3.peg.1283"/>
<evidence type="ECO:0000256" key="5">
    <source>
        <dbReference type="ARBA" id="ARBA00022801"/>
    </source>
</evidence>
<dbReference type="SMART" id="SM00812">
    <property type="entry name" value="Alpha_L_fucos"/>
    <property type="match status" value="1"/>
</dbReference>
<evidence type="ECO:0000313" key="9">
    <source>
        <dbReference type="EMBL" id="EHO51505.1"/>
    </source>
</evidence>
<dbReference type="GO" id="GO:0004560">
    <property type="term" value="F:alpha-L-fucosidase activity"/>
    <property type="evidence" value="ECO:0007669"/>
    <property type="project" value="InterPro"/>
</dbReference>
<dbReference type="InterPro" id="IPR016286">
    <property type="entry name" value="FUC_metazoa-typ"/>
</dbReference>
<dbReference type="GO" id="GO:0016139">
    <property type="term" value="P:glycoside catabolic process"/>
    <property type="evidence" value="ECO:0007669"/>
    <property type="project" value="TreeGrafter"/>
</dbReference>
<dbReference type="PANTHER" id="PTHR10030">
    <property type="entry name" value="ALPHA-L-FUCOSIDASE"/>
    <property type="match status" value="1"/>
</dbReference>
<protein>
    <recommendedName>
        <fullName evidence="3">alpha-L-fucosidase</fullName>
        <ecNumber evidence="3">3.2.1.51</ecNumber>
    </recommendedName>
</protein>